<accession>A0A7T8JUD7</accession>
<name>A0A7T8JUD7_CALRO</name>
<dbReference type="AlphaFoldDB" id="A0A7T8JUD7"/>
<protein>
    <submittedName>
        <fullName evidence="1">Uncharacterized protein</fullName>
    </submittedName>
</protein>
<feature type="non-terminal residue" evidence="1">
    <location>
        <position position="117"/>
    </location>
</feature>
<dbReference type="Proteomes" id="UP000595437">
    <property type="component" value="Chromosome 19"/>
</dbReference>
<evidence type="ECO:0000313" key="1">
    <source>
        <dbReference type="EMBL" id="QQP33067.1"/>
    </source>
</evidence>
<reference evidence="2" key="1">
    <citation type="submission" date="2021-01" db="EMBL/GenBank/DDBJ databases">
        <title>Caligus Genome Assembly.</title>
        <authorList>
            <person name="Gallardo-Escarate C."/>
        </authorList>
    </citation>
    <scope>NUCLEOTIDE SEQUENCE [LARGE SCALE GENOMIC DNA]</scope>
</reference>
<organism evidence="1 2">
    <name type="scientific">Caligus rogercresseyi</name>
    <name type="common">Sea louse</name>
    <dbReference type="NCBI Taxonomy" id="217165"/>
    <lineage>
        <taxon>Eukaryota</taxon>
        <taxon>Metazoa</taxon>
        <taxon>Ecdysozoa</taxon>
        <taxon>Arthropoda</taxon>
        <taxon>Crustacea</taxon>
        <taxon>Multicrustacea</taxon>
        <taxon>Hexanauplia</taxon>
        <taxon>Copepoda</taxon>
        <taxon>Siphonostomatoida</taxon>
        <taxon>Caligidae</taxon>
        <taxon>Caligus</taxon>
    </lineage>
</organism>
<dbReference type="OrthoDB" id="151490at2759"/>
<proteinExistence type="predicted"/>
<feature type="non-terminal residue" evidence="1">
    <location>
        <position position="1"/>
    </location>
</feature>
<keyword evidence="2" id="KW-1185">Reference proteome</keyword>
<gene>
    <name evidence="1" type="ORF">FKW44_024307</name>
</gene>
<dbReference type="EMBL" id="CP045908">
    <property type="protein sequence ID" value="QQP33067.1"/>
    <property type="molecule type" value="Genomic_DNA"/>
</dbReference>
<sequence>APSLPWPLRGLLDVLCSKCKVQFSSDLKANDLEELPSDKQLESFTKVVLREETPLDIRAKLIITLIHLRASHLVRDDDLSKEVLEASVEDFGDLILEVMEAYMNMQEYQAAIRMRKS</sequence>
<evidence type="ECO:0000313" key="2">
    <source>
        <dbReference type="Proteomes" id="UP000595437"/>
    </source>
</evidence>